<dbReference type="Pfam" id="PF01663">
    <property type="entry name" value="Phosphodiest"/>
    <property type="match status" value="1"/>
</dbReference>
<dbReference type="PANTHER" id="PTHR10151">
    <property type="entry name" value="ECTONUCLEOTIDE PYROPHOSPHATASE/PHOSPHODIESTERASE"/>
    <property type="match status" value="1"/>
</dbReference>
<keyword evidence="2" id="KW-1185">Reference proteome</keyword>
<dbReference type="EMBL" id="FOUO01000006">
    <property type="protein sequence ID" value="SFM45141.1"/>
    <property type="molecule type" value="Genomic_DNA"/>
</dbReference>
<dbReference type="InterPro" id="IPR017850">
    <property type="entry name" value="Alkaline_phosphatase_core_sf"/>
</dbReference>
<dbReference type="Gene3D" id="3.40.720.10">
    <property type="entry name" value="Alkaline Phosphatase, subunit A"/>
    <property type="match status" value="1"/>
</dbReference>
<dbReference type="RefSeq" id="WP_090484496.1">
    <property type="nucleotide sequence ID" value="NZ_FOUO01000006.1"/>
</dbReference>
<dbReference type="PANTHER" id="PTHR10151:SF120">
    <property type="entry name" value="BIS(5'-ADENOSYL)-TRIPHOSPHATASE"/>
    <property type="match status" value="1"/>
</dbReference>
<dbReference type="AlphaFoldDB" id="A0A1I4QYS4"/>
<organism evidence="1 2">
    <name type="scientific">Ectothiorhodospira mobilis</name>
    <dbReference type="NCBI Taxonomy" id="195064"/>
    <lineage>
        <taxon>Bacteria</taxon>
        <taxon>Pseudomonadati</taxon>
        <taxon>Pseudomonadota</taxon>
        <taxon>Gammaproteobacteria</taxon>
        <taxon>Chromatiales</taxon>
        <taxon>Ectothiorhodospiraceae</taxon>
        <taxon>Ectothiorhodospira</taxon>
    </lineage>
</organism>
<dbReference type="OrthoDB" id="502398at2"/>
<evidence type="ECO:0000313" key="2">
    <source>
        <dbReference type="Proteomes" id="UP000199556"/>
    </source>
</evidence>
<accession>A0A1I4QYS4</accession>
<evidence type="ECO:0000313" key="1">
    <source>
        <dbReference type="EMBL" id="SFM45141.1"/>
    </source>
</evidence>
<dbReference type="STRING" id="195064.SAMN05421721_1066"/>
<dbReference type="Proteomes" id="UP000199556">
    <property type="component" value="Unassembled WGS sequence"/>
</dbReference>
<protein>
    <submittedName>
        <fullName evidence="1">Predicted pyrophosphatase or phosphodiesterase, AlkP superfamily</fullName>
    </submittedName>
</protein>
<proteinExistence type="predicted"/>
<sequence length="389" mass="41925">MDTLNLPAPPDYGGRSLANLMASLSAGLGGPLPPQGPLAALPPEAVGGHRHVVLVLVDGLGDAFLQGQPAPFLNGHRLAGIESVFPTTTASGITTVLTGDTPAVHGLTGWHVHFRELGAVLAVLPGVPRYGGVGYDQAQVDLGRLLGHHSLFDRLPVASALVTPEHIARTPFNAAHQGRARLYPFKGLDHMVEQVVTAVRGGDTPRFVYAYWPDLDARGHEHGPDGAETRRHLQQVDTALAALARRLAGTDTLLLVTADHGMVAARHRADLADHPGIARCLALPLCGEPRVAFAYVRHGWHETFARRVREELGHACTLVPSHRLLERGWFGPGRHHPELETRIGDFALVMHPGWVLQDRILGREPHPMAGVHGGLDRREVEIPLVRALC</sequence>
<dbReference type="InterPro" id="IPR002591">
    <property type="entry name" value="Phosphodiest/P_Trfase"/>
</dbReference>
<gene>
    <name evidence="1" type="ORF">SAMN05421721_1066</name>
</gene>
<reference evidence="1 2" key="1">
    <citation type="submission" date="2016-10" db="EMBL/GenBank/DDBJ databases">
        <authorList>
            <person name="de Groot N.N."/>
        </authorList>
    </citation>
    <scope>NUCLEOTIDE SEQUENCE [LARGE SCALE GENOMIC DNA]</scope>
    <source>
        <strain evidence="1 2">DSM 4180</strain>
    </source>
</reference>
<dbReference type="GO" id="GO:0016787">
    <property type="term" value="F:hydrolase activity"/>
    <property type="evidence" value="ECO:0007669"/>
    <property type="project" value="UniProtKB-ARBA"/>
</dbReference>
<name>A0A1I4QYS4_ECTMO</name>
<dbReference type="SUPFAM" id="SSF53649">
    <property type="entry name" value="Alkaline phosphatase-like"/>
    <property type="match status" value="1"/>
</dbReference>